<dbReference type="OrthoDB" id="999747at2759"/>
<dbReference type="OMA" id="SERDLMW"/>
<reference evidence="10 11" key="1">
    <citation type="submission" date="2013-09" db="EMBL/GenBank/DDBJ databases">
        <title>Corchorus capsularis genome sequencing.</title>
        <authorList>
            <person name="Alam M."/>
            <person name="Haque M.S."/>
            <person name="Islam M.S."/>
            <person name="Emdad E.M."/>
            <person name="Islam M.M."/>
            <person name="Ahmed B."/>
            <person name="Halim A."/>
            <person name="Hossen Q.M.M."/>
            <person name="Hossain M.Z."/>
            <person name="Ahmed R."/>
            <person name="Khan M.M."/>
            <person name="Islam R."/>
            <person name="Rashid M.M."/>
            <person name="Khan S.A."/>
            <person name="Rahman M.S."/>
            <person name="Alam M."/>
        </authorList>
    </citation>
    <scope>NUCLEOTIDE SEQUENCE [LARGE SCALE GENOMIC DNA]</scope>
    <source>
        <strain evidence="11">cv. CVL-1</strain>
        <tissue evidence="10">Whole seedling</tissue>
    </source>
</reference>
<keyword evidence="9" id="KW-0325">Glycoprotein</keyword>
<dbReference type="InterPro" id="IPR032675">
    <property type="entry name" value="LRR_dom_sf"/>
</dbReference>
<dbReference type="Proteomes" id="UP000188268">
    <property type="component" value="Unassembled WGS sequence"/>
</dbReference>
<keyword evidence="3" id="KW-0812">Transmembrane</keyword>
<dbReference type="EMBL" id="AWWV01016412">
    <property type="protein sequence ID" value="OMO49692.1"/>
    <property type="molecule type" value="Genomic_DNA"/>
</dbReference>
<keyword evidence="7" id="KW-0472">Membrane</keyword>
<dbReference type="STRING" id="210143.A0A1R3FV23"/>
<dbReference type="InterPro" id="IPR052592">
    <property type="entry name" value="LRR-RLK"/>
</dbReference>
<keyword evidence="2" id="KW-0433">Leucine-rich repeat</keyword>
<dbReference type="Gene3D" id="3.80.10.10">
    <property type="entry name" value="Ribonuclease Inhibitor"/>
    <property type="match status" value="1"/>
</dbReference>
<evidence type="ECO:0000256" key="4">
    <source>
        <dbReference type="ARBA" id="ARBA00022729"/>
    </source>
</evidence>
<gene>
    <name evidence="10" type="ORF">CCACVL1_30840</name>
</gene>
<sequence length="147" mass="16054">MAVDKGRLFNNKLNGTIPPEVGKMTSLKSLDVNTNQLEGEIPDTISNLTNLEAILLFANRFSGSIPRDFGKNSPGLLYVNFSNNSFSGELPPELCSGFALENLTVNGNSFTGSLPACLKNCTELYREVESVACSKIRSESVHRRYSC</sequence>
<evidence type="ECO:0000256" key="6">
    <source>
        <dbReference type="ARBA" id="ARBA00022989"/>
    </source>
</evidence>
<dbReference type="PANTHER" id="PTHR48054">
    <property type="entry name" value="RECEPTOR KINASE-LIKE PROTEIN XA21"/>
    <property type="match status" value="1"/>
</dbReference>
<dbReference type="InterPro" id="IPR001611">
    <property type="entry name" value="Leu-rich_rpt"/>
</dbReference>
<evidence type="ECO:0000256" key="9">
    <source>
        <dbReference type="ARBA" id="ARBA00023180"/>
    </source>
</evidence>
<evidence type="ECO:0000256" key="7">
    <source>
        <dbReference type="ARBA" id="ARBA00023136"/>
    </source>
</evidence>
<dbReference type="SUPFAM" id="SSF52058">
    <property type="entry name" value="L domain-like"/>
    <property type="match status" value="1"/>
</dbReference>
<evidence type="ECO:0000256" key="1">
    <source>
        <dbReference type="ARBA" id="ARBA00004167"/>
    </source>
</evidence>
<comment type="caution">
    <text evidence="10">The sequence shown here is derived from an EMBL/GenBank/DDBJ whole genome shotgun (WGS) entry which is preliminary data.</text>
</comment>
<evidence type="ECO:0000256" key="3">
    <source>
        <dbReference type="ARBA" id="ARBA00022692"/>
    </source>
</evidence>
<dbReference type="AlphaFoldDB" id="A0A1R3FV23"/>
<keyword evidence="8" id="KW-0675">Receptor</keyword>
<organism evidence="10 11">
    <name type="scientific">Corchorus capsularis</name>
    <name type="common">Jute</name>
    <dbReference type="NCBI Taxonomy" id="210143"/>
    <lineage>
        <taxon>Eukaryota</taxon>
        <taxon>Viridiplantae</taxon>
        <taxon>Streptophyta</taxon>
        <taxon>Embryophyta</taxon>
        <taxon>Tracheophyta</taxon>
        <taxon>Spermatophyta</taxon>
        <taxon>Magnoliopsida</taxon>
        <taxon>eudicotyledons</taxon>
        <taxon>Gunneridae</taxon>
        <taxon>Pentapetalae</taxon>
        <taxon>rosids</taxon>
        <taxon>malvids</taxon>
        <taxon>Malvales</taxon>
        <taxon>Malvaceae</taxon>
        <taxon>Grewioideae</taxon>
        <taxon>Apeibeae</taxon>
        <taxon>Corchorus</taxon>
    </lineage>
</organism>
<protein>
    <recommendedName>
        <fullName evidence="12">Serine-threonine protein kinase, plant-type</fullName>
    </recommendedName>
</protein>
<evidence type="ECO:0000313" key="11">
    <source>
        <dbReference type="Proteomes" id="UP000188268"/>
    </source>
</evidence>
<evidence type="ECO:0000313" key="10">
    <source>
        <dbReference type="EMBL" id="OMO49692.1"/>
    </source>
</evidence>
<keyword evidence="4" id="KW-0732">Signal</keyword>
<dbReference type="Pfam" id="PF00560">
    <property type="entry name" value="LRR_1"/>
    <property type="match status" value="3"/>
</dbReference>
<comment type="subcellular location">
    <subcellularLocation>
        <location evidence="1">Membrane</location>
        <topology evidence="1">Single-pass membrane protein</topology>
    </subcellularLocation>
</comment>
<keyword evidence="5" id="KW-0677">Repeat</keyword>
<proteinExistence type="predicted"/>
<evidence type="ECO:0000256" key="8">
    <source>
        <dbReference type="ARBA" id="ARBA00023170"/>
    </source>
</evidence>
<evidence type="ECO:0000256" key="2">
    <source>
        <dbReference type="ARBA" id="ARBA00022614"/>
    </source>
</evidence>
<keyword evidence="6" id="KW-1133">Transmembrane helix</keyword>
<dbReference type="GO" id="GO:0016020">
    <property type="term" value="C:membrane"/>
    <property type="evidence" value="ECO:0007669"/>
    <property type="project" value="UniProtKB-SubCell"/>
</dbReference>
<dbReference type="FunFam" id="3.80.10.10:FF:000413">
    <property type="entry name" value="Inactive leucine-rich repeat receptor-like protein kinase"/>
    <property type="match status" value="1"/>
</dbReference>
<name>A0A1R3FV23_COCAP</name>
<accession>A0A1R3FV23</accession>
<dbReference type="Gramene" id="OMO49692">
    <property type="protein sequence ID" value="OMO49692"/>
    <property type="gene ID" value="CCACVL1_30840"/>
</dbReference>
<dbReference type="PANTHER" id="PTHR48054:SF90">
    <property type="entry name" value="MDIS1-INTERACTING RECEPTOR LIKE KINASE 2-LIKE"/>
    <property type="match status" value="1"/>
</dbReference>
<evidence type="ECO:0000256" key="5">
    <source>
        <dbReference type="ARBA" id="ARBA00022737"/>
    </source>
</evidence>
<evidence type="ECO:0008006" key="12">
    <source>
        <dbReference type="Google" id="ProtNLM"/>
    </source>
</evidence>
<keyword evidence="11" id="KW-1185">Reference proteome</keyword>